<protein>
    <recommendedName>
        <fullName evidence="3">Periplasmic protein</fullName>
    </recommendedName>
</protein>
<organism evidence="1 2">
    <name type="scientific">Helicobacter suis HS5</name>
    <dbReference type="NCBI Taxonomy" id="710394"/>
    <lineage>
        <taxon>Bacteria</taxon>
        <taxon>Pseudomonadati</taxon>
        <taxon>Campylobacterota</taxon>
        <taxon>Epsilonproteobacteria</taxon>
        <taxon>Campylobacterales</taxon>
        <taxon>Helicobacteraceae</taxon>
        <taxon>Helicobacter</taxon>
    </lineage>
</organism>
<dbReference type="RefSeq" id="WP_006564961.1">
    <property type="nucleotide sequence ID" value="NZ_ADHO01000103.1"/>
</dbReference>
<sequence>MCRPHKAFLLALVGLLQAEEFMISYAMQVQNGIATRASFGFSRALKEHASKKSFNCEIPIKEPTLSSKQKPFLLDILLQTYQDQVVDCLYKGEVQVQSSGFNIHFQNQNNTTLRIIAPVNMHLEGALLVLEVYLRR</sequence>
<name>E7G3N3_9HELI</name>
<evidence type="ECO:0008006" key="3">
    <source>
        <dbReference type="Google" id="ProtNLM"/>
    </source>
</evidence>
<dbReference type="GeneID" id="56929248"/>
<dbReference type="Proteomes" id="UP000054093">
    <property type="component" value="Unassembled WGS sequence"/>
</dbReference>
<dbReference type="AlphaFoldDB" id="E7G3N3"/>
<gene>
    <name evidence="1" type="ORF">HSUHS5_0559</name>
</gene>
<proteinExistence type="predicted"/>
<evidence type="ECO:0000313" key="1">
    <source>
        <dbReference type="EMBL" id="EFX42015.1"/>
    </source>
</evidence>
<evidence type="ECO:0000313" key="2">
    <source>
        <dbReference type="Proteomes" id="UP000054093"/>
    </source>
</evidence>
<comment type="caution">
    <text evidence="1">The sequence shown here is derived from an EMBL/GenBank/DDBJ whole genome shotgun (WGS) entry which is preliminary data.</text>
</comment>
<reference evidence="1 2" key="1">
    <citation type="journal article" date="2011" name="Vet. Res.">
        <title>Genome sequence of Helicobacter suis supports its role in gastric pathology.</title>
        <authorList>
            <person name="Vermoote M."/>
            <person name="Vandekerckhove T.T."/>
            <person name="Flahou B."/>
            <person name="Pasmans F."/>
            <person name="Smet A."/>
            <person name="De Groote D."/>
            <person name="Van Criekinge W."/>
            <person name="Ducatelle R."/>
            <person name="Haesebrouck F."/>
        </authorList>
    </citation>
    <scope>NUCLEOTIDE SEQUENCE [LARGE SCALE GENOMIC DNA]</scope>
    <source>
        <strain evidence="1 2">HS5</strain>
    </source>
</reference>
<accession>E7G3N3</accession>
<dbReference type="EMBL" id="ADHO01000103">
    <property type="protein sequence ID" value="EFX42015.1"/>
    <property type="molecule type" value="Genomic_DNA"/>
</dbReference>